<name>A0ABP6ZCB9_9ACTN</name>
<evidence type="ECO:0000313" key="2">
    <source>
        <dbReference type="Proteomes" id="UP001501490"/>
    </source>
</evidence>
<organism evidence="1 2">
    <name type="scientific">Microlunatus ginsengisoli</name>
    <dbReference type="NCBI Taxonomy" id="363863"/>
    <lineage>
        <taxon>Bacteria</taxon>
        <taxon>Bacillati</taxon>
        <taxon>Actinomycetota</taxon>
        <taxon>Actinomycetes</taxon>
        <taxon>Propionibacteriales</taxon>
        <taxon>Propionibacteriaceae</taxon>
        <taxon>Microlunatus</taxon>
    </lineage>
</organism>
<proteinExistence type="predicted"/>
<gene>
    <name evidence="1" type="ORF">GCM10022236_03560</name>
</gene>
<reference evidence="2" key="1">
    <citation type="journal article" date="2019" name="Int. J. Syst. Evol. Microbiol.">
        <title>The Global Catalogue of Microorganisms (GCM) 10K type strain sequencing project: providing services to taxonomists for standard genome sequencing and annotation.</title>
        <authorList>
            <consortium name="The Broad Institute Genomics Platform"/>
            <consortium name="The Broad Institute Genome Sequencing Center for Infectious Disease"/>
            <person name="Wu L."/>
            <person name="Ma J."/>
        </authorList>
    </citation>
    <scope>NUCLEOTIDE SEQUENCE [LARGE SCALE GENOMIC DNA]</scope>
    <source>
        <strain evidence="2">JCM 16929</strain>
    </source>
</reference>
<accession>A0ABP6ZCB9</accession>
<dbReference type="EMBL" id="BAABAB010000003">
    <property type="protein sequence ID" value="GAA3604969.1"/>
    <property type="molecule type" value="Genomic_DNA"/>
</dbReference>
<protein>
    <recommendedName>
        <fullName evidence="3">SHOCT domain-containing protein</fullName>
    </recommendedName>
</protein>
<dbReference type="Proteomes" id="UP001501490">
    <property type="component" value="Unassembled WGS sequence"/>
</dbReference>
<sequence>MLLVPRQLRRYGMTGDVPYYGGRFTPAQAYAASHPSTPRAPGVPSDQAVLYARSAVPGTPPPDPAAGNQAALQQLLAGGVITQAEYDQLRTRAAR</sequence>
<comment type="caution">
    <text evidence="1">The sequence shown here is derived from an EMBL/GenBank/DDBJ whole genome shotgun (WGS) entry which is preliminary data.</text>
</comment>
<evidence type="ECO:0008006" key="3">
    <source>
        <dbReference type="Google" id="ProtNLM"/>
    </source>
</evidence>
<keyword evidence="2" id="KW-1185">Reference proteome</keyword>
<evidence type="ECO:0000313" key="1">
    <source>
        <dbReference type="EMBL" id="GAA3604969.1"/>
    </source>
</evidence>
<dbReference type="RefSeq" id="WP_344801353.1">
    <property type="nucleotide sequence ID" value="NZ_BAABAB010000003.1"/>
</dbReference>